<organism evidence="5 6">
    <name type="scientific">Dyadobacter linearis</name>
    <dbReference type="NCBI Taxonomy" id="2823330"/>
    <lineage>
        <taxon>Bacteria</taxon>
        <taxon>Pseudomonadati</taxon>
        <taxon>Bacteroidota</taxon>
        <taxon>Cytophagia</taxon>
        <taxon>Cytophagales</taxon>
        <taxon>Spirosomataceae</taxon>
        <taxon>Dyadobacter</taxon>
    </lineage>
</organism>
<dbReference type="PROSITE" id="PS00893">
    <property type="entry name" value="NUDIX_BOX"/>
    <property type="match status" value="1"/>
</dbReference>
<name>A0ABM8UMW0_9BACT</name>
<dbReference type="Pfam" id="PF00293">
    <property type="entry name" value="NUDIX"/>
    <property type="match status" value="1"/>
</dbReference>
<gene>
    <name evidence="5" type="ORF">DYBT9623_01433</name>
</gene>
<evidence type="ECO:0000256" key="1">
    <source>
        <dbReference type="ARBA" id="ARBA00001946"/>
    </source>
</evidence>
<comment type="caution">
    <text evidence="5">The sequence shown here is derived from an EMBL/GenBank/DDBJ whole genome shotgun (WGS) entry which is preliminary data.</text>
</comment>
<dbReference type="PANTHER" id="PTHR43046">
    <property type="entry name" value="GDP-MANNOSE MANNOSYL HYDROLASE"/>
    <property type="match status" value="1"/>
</dbReference>
<comment type="similarity">
    <text evidence="3">Belongs to the Nudix hydrolase family.</text>
</comment>
<keyword evidence="2 3" id="KW-0378">Hydrolase</keyword>
<dbReference type="PROSITE" id="PS51462">
    <property type="entry name" value="NUDIX"/>
    <property type="match status" value="1"/>
</dbReference>
<dbReference type="InterPro" id="IPR015797">
    <property type="entry name" value="NUDIX_hydrolase-like_dom_sf"/>
</dbReference>
<feature type="domain" description="Nudix hydrolase" evidence="4">
    <location>
        <begin position="1"/>
        <end position="115"/>
    </location>
</feature>
<evidence type="ECO:0000256" key="2">
    <source>
        <dbReference type="ARBA" id="ARBA00022801"/>
    </source>
</evidence>
<accession>A0ABM8UMW0</accession>
<dbReference type="PANTHER" id="PTHR43046:SF14">
    <property type="entry name" value="MUTT_NUDIX FAMILY PROTEIN"/>
    <property type="match status" value="1"/>
</dbReference>
<dbReference type="EMBL" id="CAJRAU010000002">
    <property type="protein sequence ID" value="CAG5068701.1"/>
    <property type="molecule type" value="Genomic_DNA"/>
</dbReference>
<evidence type="ECO:0000313" key="5">
    <source>
        <dbReference type="EMBL" id="CAG5068701.1"/>
    </source>
</evidence>
<dbReference type="InterPro" id="IPR020084">
    <property type="entry name" value="NUDIX_hydrolase_CS"/>
</dbReference>
<comment type="cofactor">
    <cofactor evidence="1">
        <name>Mg(2+)</name>
        <dbReference type="ChEBI" id="CHEBI:18420"/>
    </cofactor>
</comment>
<dbReference type="Proteomes" id="UP000679725">
    <property type="component" value="Unassembled WGS sequence"/>
</dbReference>
<dbReference type="SUPFAM" id="SSF55811">
    <property type="entry name" value="Nudix"/>
    <property type="match status" value="1"/>
</dbReference>
<evidence type="ECO:0000259" key="4">
    <source>
        <dbReference type="PROSITE" id="PS51462"/>
    </source>
</evidence>
<dbReference type="InterPro" id="IPR000086">
    <property type="entry name" value="NUDIX_hydrolase_dom"/>
</dbReference>
<sequence>MYGVDEPFWSPPGGGIQFGENAEAAVKREFEEETGLQVDVGQLLFVNEHIQAPLHAIELFFEVTVFEGKLLRGSDPEMSEEGQIIREVKLMSWPEIKSLRPNQVHSIFSSVESLQDLFKIKGYISPR</sequence>
<dbReference type="InterPro" id="IPR020476">
    <property type="entry name" value="Nudix_hydrolase"/>
</dbReference>
<proteinExistence type="inferred from homology"/>
<reference evidence="5 6" key="1">
    <citation type="submission" date="2021-04" db="EMBL/GenBank/DDBJ databases">
        <authorList>
            <person name="Rodrigo-Torres L."/>
            <person name="Arahal R. D."/>
            <person name="Lucena T."/>
        </authorList>
    </citation>
    <scope>NUCLEOTIDE SEQUENCE [LARGE SCALE GENOMIC DNA]</scope>
    <source>
        <strain evidence="5 6">CECT 9623</strain>
    </source>
</reference>
<dbReference type="PRINTS" id="PR00502">
    <property type="entry name" value="NUDIXFAMILY"/>
</dbReference>
<evidence type="ECO:0000256" key="3">
    <source>
        <dbReference type="RuleBase" id="RU003476"/>
    </source>
</evidence>
<evidence type="ECO:0000313" key="6">
    <source>
        <dbReference type="Proteomes" id="UP000679725"/>
    </source>
</evidence>
<dbReference type="Gene3D" id="3.90.79.10">
    <property type="entry name" value="Nucleoside Triphosphate Pyrophosphohydrolase"/>
    <property type="match status" value="1"/>
</dbReference>
<protein>
    <recommendedName>
        <fullName evidence="4">Nudix hydrolase domain-containing protein</fullName>
    </recommendedName>
</protein>
<keyword evidence="6" id="KW-1185">Reference proteome</keyword>